<organism evidence="2 3">
    <name type="scientific">Trichoglossum hirsutum</name>
    <dbReference type="NCBI Taxonomy" id="265104"/>
    <lineage>
        <taxon>Eukaryota</taxon>
        <taxon>Fungi</taxon>
        <taxon>Dikarya</taxon>
        <taxon>Ascomycota</taxon>
        <taxon>Pezizomycotina</taxon>
        <taxon>Geoglossomycetes</taxon>
        <taxon>Geoglossales</taxon>
        <taxon>Geoglossaceae</taxon>
        <taxon>Trichoglossum</taxon>
    </lineage>
</organism>
<dbReference type="AlphaFoldDB" id="A0A9P8IIQ6"/>
<dbReference type="EMBL" id="JAGHQM010003112">
    <property type="protein sequence ID" value="KAH0547902.1"/>
    <property type="molecule type" value="Genomic_DNA"/>
</dbReference>
<feature type="compositionally biased region" description="Basic and acidic residues" evidence="1">
    <location>
        <begin position="314"/>
        <end position="325"/>
    </location>
</feature>
<accession>A0A9P8IIQ6</accession>
<feature type="non-terminal residue" evidence="2">
    <location>
        <position position="407"/>
    </location>
</feature>
<proteinExistence type="predicted"/>
<feature type="region of interest" description="Disordered" evidence="1">
    <location>
        <begin position="223"/>
        <end position="407"/>
    </location>
</feature>
<comment type="caution">
    <text evidence="2">The sequence shown here is derived from an EMBL/GenBank/DDBJ whole genome shotgun (WGS) entry which is preliminary data.</text>
</comment>
<sequence length="407" mass="44433">GAGDCEIACGTVDEVEAQRAYPRVSAQNSSPPAVYVRERESLLQASEIIEVDSEAALRSPASTLWTAPSPGQARRSSSPHIPPLPALPLAFGLPATDRSSSPAEQRDTESSLYYTASWGSPYQRPRRSTISKSGSERRHRGTLSSDDTSEGTPARRLNLDVLRSYDPLHLDGATVPETVTGSRSRVFSQTLPLVSTVSQTAAKRSIRGFTEEWIRQYLSGQHSSERGNWWSDDSAEGEDEPLPARATLSGPTPDDGEGWLGFDTDDHLGGEPETPTLRRQGSRSKAAAALGEKSYQRHKSQRSNETLKQTDFWEFLHETRERPRQSDNMMLASRYADSPPPPAAKEPKLPQTARSPEVMAKAPSITTAEKPLPLPPAPKDNTDGNPPSRVRQQHLPPTPSNNAQGSE</sequence>
<evidence type="ECO:0000313" key="2">
    <source>
        <dbReference type="EMBL" id="KAH0547902.1"/>
    </source>
</evidence>
<reference evidence="2" key="1">
    <citation type="submission" date="2021-03" db="EMBL/GenBank/DDBJ databases">
        <title>Comparative genomics and phylogenomic investigation of the class Geoglossomycetes provide insights into ecological specialization and systematics.</title>
        <authorList>
            <person name="Melie T."/>
            <person name="Pirro S."/>
            <person name="Miller A.N."/>
            <person name="Quandt A."/>
        </authorList>
    </citation>
    <scope>NUCLEOTIDE SEQUENCE</scope>
    <source>
        <strain evidence="2">CAQ_001_2017</strain>
    </source>
</reference>
<keyword evidence="3" id="KW-1185">Reference proteome</keyword>
<feature type="compositionally biased region" description="Polar residues" evidence="1">
    <location>
        <begin position="110"/>
        <end position="120"/>
    </location>
</feature>
<protein>
    <submittedName>
        <fullName evidence="2">Uncharacterized protein</fullName>
    </submittedName>
</protein>
<dbReference type="Proteomes" id="UP000750711">
    <property type="component" value="Unassembled WGS sequence"/>
</dbReference>
<gene>
    <name evidence="2" type="ORF">GP486_008357</name>
</gene>
<evidence type="ECO:0000256" key="1">
    <source>
        <dbReference type="SAM" id="MobiDB-lite"/>
    </source>
</evidence>
<name>A0A9P8IIQ6_9PEZI</name>
<evidence type="ECO:0000313" key="3">
    <source>
        <dbReference type="Proteomes" id="UP000750711"/>
    </source>
</evidence>
<feature type="region of interest" description="Disordered" evidence="1">
    <location>
        <begin position="59"/>
        <end position="155"/>
    </location>
</feature>